<evidence type="ECO:0000313" key="1">
    <source>
        <dbReference type="EMBL" id="OOF42404.1"/>
    </source>
</evidence>
<evidence type="ECO:0000313" key="2">
    <source>
        <dbReference type="Proteomes" id="UP000188728"/>
    </source>
</evidence>
<dbReference type="AlphaFoldDB" id="A0A1V3IL57"/>
<comment type="caution">
    <text evidence="1">The sequence shown here is derived from an EMBL/GenBank/DDBJ whole genome shotgun (WGS) entry which is preliminary data.</text>
</comment>
<dbReference type="RefSeq" id="WP_077474805.1">
    <property type="nucleotide sequence ID" value="NZ_MLHK01000097.1"/>
</dbReference>
<protein>
    <submittedName>
        <fullName evidence="1">Uncharacterized protein</fullName>
    </submittedName>
</protein>
<gene>
    <name evidence="1" type="ORF">BKK51_12880</name>
</gene>
<accession>A0A1V3IL57</accession>
<reference evidence="1 2" key="1">
    <citation type="submission" date="2016-10" db="EMBL/GenBank/DDBJ databases">
        <title>Rodentibacter gen. nov. and new species.</title>
        <authorList>
            <person name="Christensen H."/>
        </authorList>
    </citation>
    <scope>NUCLEOTIDE SEQUENCE [LARGE SCALE GENOMIC DNA]</scope>
    <source>
        <strain evidence="1 2">H1983213011</strain>
    </source>
</reference>
<dbReference type="EMBL" id="MLHK01000097">
    <property type="protein sequence ID" value="OOF42404.1"/>
    <property type="molecule type" value="Genomic_DNA"/>
</dbReference>
<sequence length="89" mass="10479">MAEINALIIQCIEENFNKEKDCIPMGEPYSGVDLQYILSYLAHYQKFPDEQELRERLNFLIKNNRIKYTLIDPVNKIFVAYTSTNANYP</sequence>
<name>A0A1V3IL57_9PAST</name>
<dbReference type="Proteomes" id="UP000188728">
    <property type="component" value="Unassembled WGS sequence"/>
</dbReference>
<proteinExistence type="predicted"/>
<organism evidence="1 2">
    <name type="scientific">Rodentibacter trehalosifermentans</name>
    <dbReference type="NCBI Taxonomy" id="1908263"/>
    <lineage>
        <taxon>Bacteria</taxon>
        <taxon>Pseudomonadati</taxon>
        <taxon>Pseudomonadota</taxon>
        <taxon>Gammaproteobacteria</taxon>
        <taxon>Pasteurellales</taxon>
        <taxon>Pasteurellaceae</taxon>
        <taxon>Rodentibacter</taxon>
    </lineage>
</organism>